<name>A0A2A2KJH8_9BILA</name>
<dbReference type="SUPFAM" id="SSF81321">
    <property type="entry name" value="Family A G protein-coupled receptor-like"/>
    <property type="match status" value="1"/>
</dbReference>
<dbReference type="AlphaFoldDB" id="A0A2A2KJH8"/>
<feature type="domain" description="G-protein coupled receptors family 1 profile" evidence="7">
    <location>
        <begin position="3"/>
        <end position="137"/>
    </location>
</feature>
<sequence length="196" mass="22649">MVGNGFIIFLFTIDEKLKKNKNLRMIFLLSSTDFLFSVLFYPYSIYILVNWDSHDFDYDPLYVMIAATPFLMQLKINLILTIAIAVERNMALYFPVMYRRIDSSRYAIVTLLLSIVAGLTDVFLSFYMSKVMPRPNCPSIGCFCSCSNMFVYLFLNNDLWNLAKKTIGVNYEASSSSSHPPNPNSWKQPNKHKVRL</sequence>
<keyword evidence="9" id="KW-1185">Reference proteome</keyword>
<evidence type="ECO:0000256" key="6">
    <source>
        <dbReference type="SAM" id="Phobius"/>
    </source>
</evidence>
<evidence type="ECO:0000259" key="7">
    <source>
        <dbReference type="PROSITE" id="PS50262"/>
    </source>
</evidence>
<proteinExistence type="predicted"/>
<feature type="region of interest" description="Disordered" evidence="5">
    <location>
        <begin position="173"/>
        <end position="196"/>
    </location>
</feature>
<feature type="transmembrane region" description="Helical" evidence="6">
    <location>
        <begin position="26"/>
        <end position="49"/>
    </location>
</feature>
<evidence type="ECO:0000256" key="2">
    <source>
        <dbReference type="ARBA" id="ARBA00022692"/>
    </source>
</evidence>
<comment type="subcellular location">
    <subcellularLocation>
        <location evidence="1">Membrane</location>
    </subcellularLocation>
</comment>
<evidence type="ECO:0000256" key="5">
    <source>
        <dbReference type="SAM" id="MobiDB-lite"/>
    </source>
</evidence>
<keyword evidence="4 6" id="KW-0472">Membrane</keyword>
<keyword evidence="2 6" id="KW-0812">Transmembrane</keyword>
<evidence type="ECO:0000256" key="1">
    <source>
        <dbReference type="ARBA" id="ARBA00004370"/>
    </source>
</evidence>
<gene>
    <name evidence="8" type="ORF">WR25_00489</name>
</gene>
<evidence type="ECO:0000313" key="9">
    <source>
        <dbReference type="Proteomes" id="UP000218231"/>
    </source>
</evidence>
<dbReference type="EMBL" id="LIAE01008445">
    <property type="protein sequence ID" value="PAV74023.1"/>
    <property type="molecule type" value="Genomic_DNA"/>
</dbReference>
<reference evidence="8 9" key="1">
    <citation type="journal article" date="2017" name="Curr. Biol.">
        <title>Genome architecture and evolution of a unichromosomal asexual nematode.</title>
        <authorList>
            <person name="Fradin H."/>
            <person name="Zegar C."/>
            <person name="Gutwein M."/>
            <person name="Lucas J."/>
            <person name="Kovtun M."/>
            <person name="Corcoran D."/>
            <person name="Baugh L.R."/>
            <person name="Kiontke K."/>
            <person name="Gunsalus K."/>
            <person name="Fitch D.H."/>
            <person name="Piano F."/>
        </authorList>
    </citation>
    <scope>NUCLEOTIDE SEQUENCE [LARGE SCALE GENOMIC DNA]</scope>
    <source>
        <strain evidence="8">PF1309</strain>
    </source>
</reference>
<dbReference type="PANTHER" id="PTHR46955:SF3">
    <property type="entry name" value="G_PROTEIN_RECEP_F1_2 DOMAIN-CONTAINING PROTEIN"/>
    <property type="match status" value="1"/>
</dbReference>
<dbReference type="PANTHER" id="PTHR46955">
    <property type="entry name" value="PROTEIN CBG01349-RELATED"/>
    <property type="match status" value="1"/>
</dbReference>
<organism evidence="8 9">
    <name type="scientific">Diploscapter pachys</name>
    <dbReference type="NCBI Taxonomy" id="2018661"/>
    <lineage>
        <taxon>Eukaryota</taxon>
        <taxon>Metazoa</taxon>
        <taxon>Ecdysozoa</taxon>
        <taxon>Nematoda</taxon>
        <taxon>Chromadorea</taxon>
        <taxon>Rhabditida</taxon>
        <taxon>Rhabditina</taxon>
        <taxon>Rhabditomorpha</taxon>
        <taxon>Rhabditoidea</taxon>
        <taxon>Rhabditidae</taxon>
        <taxon>Diploscapter</taxon>
    </lineage>
</organism>
<dbReference type="InterPro" id="IPR017452">
    <property type="entry name" value="GPCR_Rhodpsn_7TM"/>
</dbReference>
<evidence type="ECO:0000256" key="4">
    <source>
        <dbReference type="ARBA" id="ARBA00023136"/>
    </source>
</evidence>
<feature type="transmembrane region" description="Helical" evidence="6">
    <location>
        <begin position="61"/>
        <end position="86"/>
    </location>
</feature>
<dbReference type="GO" id="GO:0016020">
    <property type="term" value="C:membrane"/>
    <property type="evidence" value="ECO:0007669"/>
    <property type="project" value="UniProtKB-SubCell"/>
</dbReference>
<dbReference type="OrthoDB" id="5794962at2759"/>
<feature type="transmembrane region" description="Helical" evidence="6">
    <location>
        <begin position="138"/>
        <end position="155"/>
    </location>
</feature>
<dbReference type="Proteomes" id="UP000218231">
    <property type="component" value="Unassembled WGS sequence"/>
</dbReference>
<protein>
    <recommendedName>
        <fullName evidence="7">G-protein coupled receptors family 1 profile domain-containing protein</fullName>
    </recommendedName>
</protein>
<evidence type="ECO:0000256" key="3">
    <source>
        <dbReference type="ARBA" id="ARBA00022989"/>
    </source>
</evidence>
<dbReference type="InterPro" id="IPR052322">
    <property type="entry name" value="Mito_rRNA_Mtase_NSUN4"/>
</dbReference>
<feature type="transmembrane region" description="Helical" evidence="6">
    <location>
        <begin position="106"/>
        <end position="126"/>
    </location>
</feature>
<dbReference type="Pfam" id="PF10316">
    <property type="entry name" value="7TM_GPCR_Srbc"/>
    <property type="match status" value="1"/>
</dbReference>
<keyword evidence="3 6" id="KW-1133">Transmembrane helix</keyword>
<accession>A0A2A2KJH8</accession>
<evidence type="ECO:0000313" key="8">
    <source>
        <dbReference type="EMBL" id="PAV74023.1"/>
    </source>
</evidence>
<dbReference type="PROSITE" id="PS50262">
    <property type="entry name" value="G_PROTEIN_RECEP_F1_2"/>
    <property type="match status" value="1"/>
</dbReference>
<dbReference type="Gene3D" id="1.20.1070.10">
    <property type="entry name" value="Rhodopsin 7-helix transmembrane proteins"/>
    <property type="match status" value="1"/>
</dbReference>
<dbReference type="InterPro" id="IPR019420">
    <property type="entry name" value="7TM_GPCR_serpentine_rcpt_Srbc"/>
</dbReference>
<dbReference type="CDD" id="cd00637">
    <property type="entry name" value="7tm_classA_rhodopsin-like"/>
    <property type="match status" value="1"/>
</dbReference>
<comment type="caution">
    <text evidence="8">The sequence shown here is derived from an EMBL/GenBank/DDBJ whole genome shotgun (WGS) entry which is preliminary data.</text>
</comment>